<dbReference type="Proteomes" id="UP000468901">
    <property type="component" value="Unassembled WGS sequence"/>
</dbReference>
<organism evidence="3 4">
    <name type="scientific">Parvibaculum sedimenti</name>
    <dbReference type="NCBI Taxonomy" id="2608632"/>
    <lineage>
        <taxon>Bacteria</taxon>
        <taxon>Pseudomonadati</taxon>
        <taxon>Pseudomonadota</taxon>
        <taxon>Alphaproteobacteria</taxon>
        <taxon>Hyphomicrobiales</taxon>
        <taxon>Parvibaculaceae</taxon>
        <taxon>Parvibaculum</taxon>
    </lineage>
</organism>
<proteinExistence type="predicted"/>
<sequence>MKSYITNKVLLGLGAICLALAIADFLRHRHGVFEVERSPLFFAVFGFVVYATLIFLSRVLRRLVMRPEDYYGERATDEEDESSAGTEKHLDEAPDA</sequence>
<feature type="region of interest" description="Disordered" evidence="1">
    <location>
        <begin position="73"/>
        <end position="96"/>
    </location>
</feature>
<comment type="caution">
    <text evidence="3">The sequence shown here is derived from an EMBL/GenBank/DDBJ whole genome shotgun (WGS) entry which is preliminary data.</text>
</comment>
<evidence type="ECO:0000313" key="3">
    <source>
        <dbReference type="EMBL" id="KAB7740073.1"/>
    </source>
</evidence>
<feature type="compositionally biased region" description="Basic and acidic residues" evidence="1">
    <location>
        <begin position="86"/>
        <end position="96"/>
    </location>
</feature>
<evidence type="ECO:0000313" key="4">
    <source>
        <dbReference type="Proteomes" id="UP000468901"/>
    </source>
</evidence>
<gene>
    <name evidence="3" type="ORF">F2P47_08650</name>
</gene>
<keyword evidence="2" id="KW-0472">Membrane</keyword>
<feature type="transmembrane region" description="Helical" evidence="2">
    <location>
        <begin position="39"/>
        <end position="56"/>
    </location>
</feature>
<name>A0A6N6VJK2_9HYPH</name>
<keyword evidence="4" id="KW-1185">Reference proteome</keyword>
<accession>A0A6N6VJK2</accession>
<keyword evidence="2" id="KW-1133">Transmembrane helix</keyword>
<evidence type="ECO:0000256" key="2">
    <source>
        <dbReference type="SAM" id="Phobius"/>
    </source>
</evidence>
<evidence type="ECO:0000256" key="1">
    <source>
        <dbReference type="SAM" id="MobiDB-lite"/>
    </source>
</evidence>
<dbReference type="RefSeq" id="WP_152215959.1">
    <property type="nucleotide sequence ID" value="NZ_JBAQYD010000020.1"/>
</dbReference>
<dbReference type="EMBL" id="WESC01000007">
    <property type="protein sequence ID" value="KAB7740073.1"/>
    <property type="molecule type" value="Genomic_DNA"/>
</dbReference>
<keyword evidence="2" id="KW-0812">Transmembrane</keyword>
<dbReference type="AlphaFoldDB" id="A0A6N6VJK2"/>
<protein>
    <submittedName>
        <fullName evidence="3">Uncharacterized protein</fullName>
    </submittedName>
</protein>
<reference evidence="3 4" key="1">
    <citation type="submission" date="2019-09" db="EMBL/GenBank/DDBJ databases">
        <title>Parvibaculum sedimenti sp. nov., isolated from sediment.</title>
        <authorList>
            <person name="Wang Y."/>
        </authorList>
    </citation>
    <scope>NUCLEOTIDE SEQUENCE [LARGE SCALE GENOMIC DNA]</scope>
    <source>
        <strain evidence="3 4">HXT-9</strain>
    </source>
</reference>